<protein>
    <recommendedName>
        <fullName evidence="10 11">Lon protease</fullName>
        <ecNumber evidence="10 11">3.4.21.53</ecNumber>
    </recommendedName>
    <alternativeName>
        <fullName evidence="10">ATP-dependent protease La</fullName>
    </alternativeName>
</protein>
<proteinExistence type="evidence at transcript level"/>
<dbReference type="OrthoDB" id="9803599at2"/>
<dbReference type="Gene3D" id="3.30.230.10">
    <property type="match status" value="1"/>
</dbReference>
<evidence type="ECO:0000256" key="8">
    <source>
        <dbReference type="ARBA" id="ARBA00023016"/>
    </source>
</evidence>
<reference evidence="19 20" key="1">
    <citation type="journal article" date="2006" name="DNA Res.">
        <title>Genome sequence of the cat pathogen, Chlamydophila felis.</title>
        <authorList>
            <person name="Azuma Y."/>
            <person name="Hirakawa H."/>
            <person name="Yamashita A."/>
            <person name="Cai Y."/>
            <person name="Rahman M.A."/>
            <person name="Suzuki H."/>
            <person name="Mitaku S."/>
            <person name="Toh H."/>
            <person name="Goto S."/>
            <person name="Murakami T."/>
            <person name="Sugi K."/>
            <person name="Hayashi H."/>
            <person name="Fukushi H."/>
            <person name="Hattori M."/>
            <person name="Kuhara S."/>
            <person name="Shirai M."/>
        </authorList>
    </citation>
    <scope>NUCLEOTIDE SEQUENCE [LARGE SCALE GENOMIC DNA]</scope>
    <source>
        <strain evidence="19 20">Fe/C-56</strain>
    </source>
</reference>
<dbReference type="CDD" id="cd19500">
    <property type="entry name" value="RecA-like_Lon"/>
    <property type="match status" value="1"/>
</dbReference>
<keyword evidence="20" id="KW-1185">Reference proteome</keyword>
<evidence type="ECO:0000256" key="7">
    <source>
        <dbReference type="ARBA" id="ARBA00022840"/>
    </source>
</evidence>
<name>Q253T2_CHLFF</name>
<feature type="active site" evidence="10 12">
    <location>
        <position position="722"/>
    </location>
</feature>
<dbReference type="RefSeq" id="WP_011458234.1">
    <property type="nucleotide sequence ID" value="NC_007899.1"/>
</dbReference>
<feature type="region of interest" description="Disordered" evidence="16">
    <location>
        <begin position="1"/>
        <end position="35"/>
    </location>
</feature>
<organism evidence="19 20">
    <name type="scientific">Chlamydia felis (strain Fe/C-56)</name>
    <name type="common">Chlamydophila felis</name>
    <dbReference type="NCBI Taxonomy" id="264202"/>
    <lineage>
        <taxon>Bacteria</taxon>
        <taxon>Pseudomonadati</taxon>
        <taxon>Chlamydiota</taxon>
        <taxon>Chlamydiia</taxon>
        <taxon>Chlamydiales</taxon>
        <taxon>Chlamydiaceae</taxon>
        <taxon>Chlamydia/Chlamydophila group</taxon>
        <taxon>Chlamydia</taxon>
    </lineage>
</organism>
<dbReference type="AlphaFoldDB" id="Q253T2"/>
<dbReference type="GO" id="GO:0004176">
    <property type="term" value="F:ATP-dependent peptidase activity"/>
    <property type="evidence" value="ECO:0007669"/>
    <property type="project" value="UniProtKB-UniRule"/>
</dbReference>
<evidence type="ECO:0000256" key="12">
    <source>
        <dbReference type="PIRSR" id="PIRSR001174-1"/>
    </source>
</evidence>
<dbReference type="FunFam" id="3.30.230.10:FF:000015">
    <property type="entry name" value="Lon protease homolog, mitochondrial"/>
    <property type="match status" value="1"/>
</dbReference>
<dbReference type="GO" id="GO:0005737">
    <property type="term" value="C:cytoplasm"/>
    <property type="evidence" value="ECO:0007669"/>
    <property type="project" value="UniProtKB-SubCell"/>
</dbReference>
<comment type="catalytic activity">
    <reaction evidence="9 10 11 14">
        <text>Hydrolysis of proteins in presence of ATP.</text>
        <dbReference type="EC" id="3.4.21.53"/>
    </reaction>
</comment>
<keyword evidence="2 10" id="KW-0963">Cytoplasm</keyword>
<dbReference type="Pfam" id="PF02190">
    <property type="entry name" value="LON_substr_bdg"/>
    <property type="match status" value="1"/>
</dbReference>
<evidence type="ECO:0000256" key="5">
    <source>
        <dbReference type="ARBA" id="ARBA00022801"/>
    </source>
</evidence>
<feature type="binding site" evidence="10 13">
    <location>
        <begin position="392"/>
        <end position="399"/>
    </location>
    <ligand>
        <name>ATP</name>
        <dbReference type="ChEBI" id="CHEBI:30616"/>
    </ligand>
</feature>
<dbReference type="Pfam" id="PF00004">
    <property type="entry name" value="AAA"/>
    <property type="match status" value="1"/>
</dbReference>
<dbReference type="InterPro" id="IPR004815">
    <property type="entry name" value="Lon_bac/euk-typ"/>
</dbReference>
<accession>Q253T2</accession>
<feature type="active site" evidence="10 12">
    <location>
        <position position="765"/>
    </location>
</feature>
<evidence type="ECO:0000259" key="18">
    <source>
        <dbReference type="PROSITE" id="PS51787"/>
    </source>
</evidence>
<keyword evidence="4 10" id="KW-0547">Nucleotide-binding</keyword>
<dbReference type="InterPro" id="IPR020568">
    <property type="entry name" value="Ribosomal_Su5_D2-typ_SF"/>
</dbReference>
<dbReference type="NCBIfam" id="TIGR00763">
    <property type="entry name" value="lon"/>
    <property type="match status" value="1"/>
</dbReference>
<evidence type="ECO:0000256" key="3">
    <source>
        <dbReference type="ARBA" id="ARBA00022670"/>
    </source>
</evidence>
<dbReference type="PANTHER" id="PTHR43718">
    <property type="entry name" value="LON PROTEASE"/>
    <property type="match status" value="1"/>
</dbReference>
<dbReference type="Proteomes" id="UP000001260">
    <property type="component" value="Chromosome"/>
</dbReference>
<dbReference type="GO" id="GO:0006515">
    <property type="term" value="P:protein quality control for misfolded or incompletely synthesized proteins"/>
    <property type="evidence" value="ECO:0007669"/>
    <property type="project" value="UniProtKB-UniRule"/>
</dbReference>
<dbReference type="InterPro" id="IPR015947">
    <property type="entry name" value="PUA-like_sf"/>
</dbReference>
<dbReference type="InterPro" id="IPR003111">
    <property type="entry name" value="Lon_prtase_N"/>
</dbReference>
<comment type="function">
    <text evidence="10">ATP-dependent serine protease that mediates the selective degradation of mutant and abnormal proteins as well as certain short-lived regulatory proteins. Required for cellular homeostasis and for survival from DNA damage and developmental changes induced by stress. Degrades polypeptides processively to yield small peptide fragments that are 5 to 10 amino acids long. Binds to DNA in a double-stranded, site-specific manner.</text>
</comment>
<evidence type="ECO:0000256" key="11">
    <source>
        <dbReference type="PIRNR" id="PIRNR001174"/>
    </source>
</evidence>
<dbReference type="STRING" id="264202.CF0684"/>
<comment type="induction">
    <text evidence="10">By heat shock.</text>
</comment>
<dbReference type="Gene3D" id="1.20.58.1480">
    <property type="match status" value="1"/>
</dbReference>
<dbReference type="Pfam" id="PF05362">
    <property type="entry name" value="Lon_C"/>
    <property type="match status" value="1"/>
</dbReference>
<dbReference type="HOGENOM" id="CLU_004109_4_3_0"/>
<evidence type="ECO:0000256" key="9">
    <source>
        <dbReference type="ARBA" id="ARBA00050665"/>
    </source>
</evidence>
<dbReference type="FunFam" id="1.20.5.5270:FF:000001">
    <property type="entry name" value="Lon protease homolog, mitochondrial"/>
    <property type="match status" value="1"/>
</dbReference>
<evidence type="ECO:0000313" key="20">
    <source>
        <dbReference type="Proteomes" id="UP000001260"/>
    </source>
</evidence>
<dbReference type="PRINTS" id="PR00830">
    <property type="entry name" value="ENDOLAPTASE"/>
</dbReference>
<evidence type="ECO:0000313" key="19">
    <source>
        <dbReference type="EMBL" id="BAE81456.1"/>
    </source>
</evidence>
<dbReference type="PANTHER" id="PTHR43718:SF2">
    <property type="entry name" value="LON PROTEASE HOMOLOG, MITOCHONDRIAL"/>
    <property type="match status" value="1"/>
</dbReference>
<dbReference type="Gene3D" id="2.30.130.40">
    <property type="entry name" value="LON domain-like"/>
    <property type="match status" value="1"/>
</dbReference>
<dbReference type="eggNOG" id="COG0466">
    <property type="taxonomic scope" value="Bacteria"/>
</dbReference>
<dbReference type="SUPFAM" id="SSF88697">
    <property type="entry name" value="PUA domain-like"/>
    <property type="match status" value="1"/>
</dbReference>
<dbReference type="PROSITE" id="PS51786">
    <property type="entry name" value="LON_PROTEOLYTIC"/>
    <property type="match status" value="1"/>
</dbReference>
<keyword evidence="6 10" id="KW-0720">Serine protease</keyword>
<dbReference type="InterPro" id="IPR008269">
    <property type="entry name" value="Lon_proteolytic"/>
</dbReference>
<evidence type="ECO:0000256" key="13">
    <source>
        <dbReference type="PIRSR" id="PIRSR001174-2"/>
    </source>
</evidence>
<evidence type="ECO:0000256" key="10">
    <source>
        <dbReference type="HAMAP-Rule" id="MF_01973"/>
    </source>
</evidence>
<dbReference type="SMART" id="SM00382">
    <property type="entry name" value="AAA"/>
    <property type="match status" value="1"/>
</dbReference>
<dbReference type="InterPro" id="IPR054594">
    <property type="entry name" value="Lon_lid"/>
</dbReference>
<dbReference type="HAMAP" id="MF_01973">
    <property type="entry name" value="lon_bact"/>
    <property type="match status" value="1"/>
</dbReference>
<dbReference type="GO" id="GO:0004252">
    <property type="term" value="F:serine-type endopeptidase activity"/>
    <property type="evidence" value="ECO:0007669"/>
    <property type="project" value="UniProtKB-UniRule"/>
</dbReference>
<dbReference type="EC" id="3.4.21.53" evidence="10 11"/>
<dbReference type="GO" id="GO:0043565">
    <property type="term" value="F:sequence-specific DNA binding"/>
    <property type="evidence" value="ECO:0007669"/>
    <property type="project" value="UniProtKB-UniRule"/>
</dbReference>
<dbReference type="KEGG" id="cfe:CF0684"/>
<dbReference type="Gene3D" id="1.20.5.5270">
    <property type="match status" value="1"/>
</dbReference>
<keyword evidence="8 10" id="KW-0346">Stress response</keyword>
<evidence type="ECO:0000256" key="14">
    <source>
        <dbReference type="PROSITE-ProRule" id="PRU01122"/>
    </source>
</evidence>
<comment type="subunit">
    <text evidence="10 11">Homohexamer. Organized in a ring with a central cavity.</text>
</comment>
<dbReference type="InterPro" id="IPR027065">
    <property type="entry name" value="Lon_Prtase"/>
</dbReference>
<evidence type="ECO:0000259" key="17">
    <source>
        <dbReference type="PROSITE" id="PS51786"/>
    </source>
</evidence>
<comment type="subcellular location">
    <subcellularLocation>
        <location evidence="1 10 11">Cytoplasm</location>
    </subcellularLocation>
</comment>
<comment type="similarity">
    <text evidence="10 11 14 15">Belongs to the peptidase S16 family.</text>
</comment>
<feature type="domain" description="Lon N-terminal" evidence="18">
    <location>
        <begin position="42"/>
        <end position="239"/>
    </location>
</feature>
<keyword evidence="7 10" id="KW-0067">ATP-binding</keyword>
<feature type="domain" description="Lon proteolytic" evidence="17">
    <location>
        <begin position="634"/>
        <end position="816"/>
    </location>
</feature>
<dbReference type="InterPro" id="IPR027543">
    <property type="entry name" value="Lon_bac"/>
</dbReference>
<dbReference type="InterPro" id="IPR008268">
    <property type="entry name" value="Peptidase_S16_AS"/>
</dbReference>
<evidence type="ECO:0000256" key="6">
    <source>
        <dbReference type="ARBA" id="ARBA00022825"/>
    </source>
</evidence>
<keyword evidence="3 10" id="KW-0645">Protease</keyword>
<evidence type="ECO:0000256" key="15">
    <source>
        <dbReference type="RuleBase" id="RU000591"/>
    </source>
</evidence>
<dbReference type="SUPFAM" id="SSF52540">
    <property type="entry name" value="P-loop containing nucleoside triphosphate hydrolases"/>
    <property type="match status" value="1"/>
</dbReference>
<gene>
    <name evidence="10 19" type="primary">lon</name>
    <name evidence="19" type="ordered locus">CF0684</name>
</gene>
<evidence type="ECO:0000256" key="2">
    <source>
        <dbReference type="ARBA" id="ARBA00022490"/>
    </source>
</evidence>
<dbReference type="InterPro" id="IPR014721">
    <property type="entry name" value="Ribsml_uS5_D2-typ_fold_subgr"/>
</dbReference>
<dbReference type="GO" id="GO:0034605">
    <property type="term" value="P:cellular response to heat"/>
    <property type="evidence" value="ECO:0007669"/>
    <property type="project" value="UniProtKB-UniRule"/>
</dbReference>
<feature type="compositionally biased region" description="Polar residues" evidence="16">
    <location>
        <begin position="1"/>
        <end position="12"/>
    </location>
</feature>
<evidence type="ECO:0000256" key="1">
    <source>
        <dbReference type="ARBA" id="ARBA00004496"/>
    </source>
</evidence>
<dbReference type="Gene3D" id="1.10.8.60">
    <property type="match status" value="1"/>
</dbReference>
<dbReference type="SUPFAM" id="SSF54211">
    <property type="entry name" value="Ribosomal protein S5 domain 2-like"/>
    <property type="match status" value="1"/>
</dbReference>
<dbReference type="GO" id="GO:0016887">
    <property type="term" value="F:ATP hydrolysis activity"/>
    <property type="evidence" value="ECO:0007669"/>
    <property type="project" value="UniProtKB-UniRule"/>
</dbReference>
<keyword evidence="5 10" id="KW-0378">Hydrolase</keyword>
<dbReference type="PIRSF" id="PIRSF001174">
    <property type="entry name" value="Lon_proteas"/>
    <property type="match status" value="1"/>
</dbReference>
<dbReference type="GO" id="GO:0005524">
    <property type="term" value="F:ATP binding"/>
    <property type="evidence" value="ECO:0007669"/>
    <property type="project" value="UniProtKB-UniRule"/>
</dbReference>
<dbReference type="Gene3D" id="3.40.50.300">
    <property type="entry name" value="P-loop containing nucleotide triphosphate hydrolases"/>
    <property type="match status" value="1"/>
</dbReference>
<dbReference type="InterPro" id="IPR003593">
    <property type="entry name" value="AAA+_ATPase"/>
</dbReference>
<dbReference type="InterPro" id="IPR027417">
    <property type="entry name" value="P-loop_NTPase"/>
</dbReference>
<dbReference type="Pfam" id="PF22667">
    <property type="entry name" value="Lon_lid"/>
    <property type="match status" value="1"/>
</dbReference>
<dbReference type="InterPro" id="IPR046336">
    <property type="entry name" value="Lon_prtase_N_sf"/>
</dbReference>
<dbReference type="SMART" id="SM00464">
    <property type="entry name" value="LON"/>
    <property type="match status" value="1"/>
</dbReference>
<dbReference type="FunFam" id="3.40.50.300:FF:000021">
    <property type="entry name" value="Lon protease homolog"/>
    <property type="match status" value="1"/>
</dbReference>
<sequence>MDSTTNNDSQILDPNPEEVEKLLDESEEVEEKSDDRALPSELFILPLNKRPFFPGMAAPILIESGPYYEVLKLLAKSSQKYIGLVLTKKEDADILKVGFNQLYRVGVAARILRIMPIEGGSAQILLSIEERISIVEPLKDKYLKARVSYHKDNKELTEELKAYSISIVSVIKDLLKLNPLFKEELQIFLGHSDFTEPGKLADFSVALTTATREELQEVLETTNMHDRIDKALILLKKELDLSRLQSSINQKIEATITKSQKEFFLKEQLKTIKKELGLEKEDRAIDLEKFMDRLKKRQVPDYAMEVIQDEMEKLQTLETSSAEYTVCRNYLDWLTIIPWGIQSKEYHDLKKAEVILNKDHYGLEDIKQRILELISVGKLSKGLKGSIICLVGPPGVGKTSIGRSIAKVLHRKFFRFSVGGMRDEAEIKGHRRTYIGAMPGKMVQALKQSQAMNPVIMIDEVDKIGASYHGDPASALLEVLDPEQNKDFLDHYLDVRVDLSNVLFILTANVLDTIPDPLLDRMEILRLSGYILEEKLQIATKYLVPRARKEMGLTAREIMFHPEALKHMINNYAREAGVRTLNGNIKKVLRKVALKIVKNQEKPNPKPTQYKINVSNLQDYLGKPVFSSDRFYDNTPVGVATGLAWTSLGGATLYIESVQVPSMKTDMHLTGQAGDVMKESSQIAWTYLHSALERYAPGYSFFPKSQVHIHIPEGATPKDGPSAGVTMVTSLLSLLLDTPILENLGMTGEITLTGRVLGVGGIREKLIAARRSRLNVLIFPEDNRRDYEELPAYLKKGLKIHFVAHYDDVFKVAFPHIN</sequence>
<evidence type="ECO:0000256" key="16">
    <source>
        <dbReference type="SAM" id="MobiDB-lite"/>
    </source>
</evidence>
<dbReference type="InterPro" id="IPR003959">
    <property type="entry name" value="ATPase_AAA_core"/>
</dbReference>
<dbReference type="EMBL" id="AP006861">
    <property type="protein sequence ID" value="BAE81456.1"/>
    <property type="molecule type" value="Genomic_DNA"/>
</dbReference>
<dbReference type="FunFam" id="1.20.58.1480:FF:000002">
    <property type="entry name" value="Lon protease homolog, mitochondrial"/>
    <property type="match status" value="1"/>
</dbReference>
<evidence type="ECO:0000256" key="4">
    <source>
        <dbReference type="ARBA" id="ARBA00022741"/>
    </source>
</evidence>
<dbReference type="PROSITE" id="PS51787">
    <property type="entry name" value="LON_N"/>
    <property type="match status" value="1"/>
</dbReference>
<dbReference type="PROSITE" id="PS01046">
    <property type="entry name" value="LON_SER"/>
    <property type="match status" value="1"/>
</dbReference>